<proteinExistence type="predicted"/>
<keyword evidence="2" id="KW-1003">Cell membrane</keyword>
<dbReference type="GO" id="GO:0005886">
    <property type="term" value="C:plasma membrane"/>
    <property type="evidence" value="ECO:0007669"/>
    <property type="project" value="UniProtKB-SubCell"/>
</dbReference>
<dbReference type="InterPro" id="IPR050640">
    <property type="entry name" value="Bact_2-comp_sensor_kinase"/>
</dbReference>
<dbReference type="SMART" id="SM00304">
    <property type="entry name" value="HAMP"/>
    <property type="match status" value="1"/>
</dbReference>
<evidence type="ECO:0000259" key="8">
    <source>
        <dbReference type="PROSITE" id="PS50885"/>
    </source>
</evidence>
<evidence type="ECO:0000256" key="3">
    <source>
        <dbReference type="ARBA" id="ARBA00022553"/>
    </source>
</evidence>
<dbReference type="RefSeq" id="WP_277565105.1">
    <property type="nucleotide sequence ID" value="NZ_JAPDHZ010000002.1"/>
</dbReference>
<dbReference type="SUPFAM" id="SSF55874">
    <property type="entry name" value="ATPase domain of HSP90 chaperone/DNA topoisomerase II/histidine kinase"/>
    <property type="match status" value="1"/>
</dbReference>
<evidence type="ECO:0000256" key="5">
    <source>
        <dbReference type="ARBA" id="ARBA00023136"/>
    </source>
</evidence>
<keyword evidence="9" id="KW-0418">Kinase</keyword>
<dbReference type="Gene3D" id="6.10.340.10">
    <property type="match status" value="1"/>
</dbReference>
<comment type="caution">
    <text evidence="9">The sequence shown here is derived from an EMBL/GenBank/DDBJ whole genome shotgun (WGS) entry which is preliminary data.</text>
</comment>
<dbReference type="PROSITE" id="PS50885">
    <property type="entry name" value="HAMP"/>
    <property type="match status" value="1"/>
</dbReference>
<evidence type="ECO:0000313" key="10">
    <source>
        <dbReference type="Proteomes" id="UP001153387"/>
    </source>
</evidence>
<keyword evidence="7" id="KW-1133">Transmembrane helix</keyword>
<keyword evidence="10" id="KW-1185">Reference proteome</keyword>
<feature type="region of interest" description="Disordered" evidence="6">
    <location>
        <begin position="1"/>
        <end position="20"/>
    </location>
</feature>
<dbReference type="Pfam" id="PF06580">
    <property type="entry name" value="His_kinase"/>
    <property type="match status" value="1"/>
</dbReference>
<evidence type="ECO:0000256" key="7">
    <source>
        <dbReference type="SAM" id="Phobius"/>
    </source>
</evidence>
<reference evidence="9 10" key="1">
    <citation type="submission" date="2022-10" db="EMBL/GenBank/DDBJ databases">
        <title>Comparative genomic analysis of Cohnella hashimotonis sp. nov., isolated from the International Space Station.</title>
        <authorList>
            <person name="Simpson A."/>
            <person name="Venkateswaran K."/>
        </authorList>
    </citation>
    <scope>NUCLEOTIDE SEQUENCE [LARGE SCALE GENOMIC DNA]</scope>
    <source>
        <strain evidence="9 10">DSM 18997</strain>
    </source>
</reference>
<feature type="compositionally biased region" description="Low complexity" evidence="6">
    <location>
        <begin position="7"/>
        <end position="20"/>
    </location>
</feature>
<organism evidence="9 10">
    <name type="scientific">Cohnella ginsengisoli</name>
    <dbReference type="NCBI Taxonomy" id="425004"/>
    <lineage>
        <taxon>Bacteria</taxon>
        <taxon>Bacillati</taxon>
        <taxon>Bacillota</taxon>
        <taxon>Bacilli</taxon>
        <taxon>Bacillales</taxon>
        <taxon>Paenibacillaceae</taxon>
        <taxon>Cohnella</taxon>
    </lineage>
</organism>
<dbReference type="Proteomes" id="UP001153387">
    <property type="component" value="Unassembled WGS sequence"/>
</dbReference>
<keyword evidence="7" id="KW-0812">Transmembrane</keyword>
<sequence length="382" mass="43170">MLTAPRSDWSVSASGGSSGPAVSDPAALLAAVPAAGIADAKVGGERYMAVRQDSRLFGISLAMLVPEHDVNPALRTHKRWLAVLSAASVLVVLAFAYSLYRMLHRPLLSLLTSFRRMEQGALEQNVVYRRRDEFGYLYEQFNAMSKRLNVLVHEVYEQQYRLQLSELRHLQSQINPHFLYNTYFILYRMAELEEHENVMRLTRHLGDYFQYITRDGSDEVELAREAAHARTYADIQSMRFGSRIAVRFDDTPPDIERMPVPRLLLQPIIENAYKYALEPRMRDGRLHVAFLSDASAVTIAVDDNGEALTEDDLARLQARLGSPETAESTGMINVHRRLQIKYGPDAGLRLQRSVLGGLRVEIVLPKPERGDEPHDVAADRGR</sequence>
<gene>
    <name evidence="9" type="ORF">OMP38_11060</name>
</gene>
<keyword evidence="3" id="KW-0597">Phosphoprotein</keyword>
<evidence type="ECO:0000256" key="6">
    <source>
        <dbReference type="SAM" id="MobiDB-lite"/>
    </source>
</evidence>
<comment type="subcellular location">
    <subcellularLocation>
        <location evidence="1">Cell membrane</location>
        <topology evidence="1">Multi-pass membrane protein</topology>
    </subcellularLocation>
</comment>
<accession>A0A9X4QML0</accession>
<dbReference type="Gene3D" id="3.30.565.10">
    <property type="entry name" value="Histidine kinase-like ATPase, C-terminal domain"/>
    <property type="match status" value="1"/>
</dbReference>
<evidence type="ECO:0000256" key="1">
    <source>
        <dbReference type="ARBA" id="ARBA00004651"/>
    </source>
</evidence>
<keyword evidence="4" id="KW-0808">Transferase</keyword>
<feature type="transmembrane region" description="Helical" evidence="7">
    <location>
        <begin position="80"/>
        <end position="100"/>
    </location>
</feature>
<evidence type="ECO:0000256" key="2">
    <source>
        <dbReference type="ARBA" id="ARBA00022475"/>
    </source>
</evidence>
<dbReference type="CDD" id="cd06225">
    <property type="entry name" value="HAMP"/>
    <property type="match status" value="1"/>
</dbReference>
<dbReference type="GO" id="GO:0000155">
    <property type="term" value="F:phosphorelay sensor kinase activity"/>
    <property type="evidence" value="ECO:0007669"/>
    <property type="project" value="InterPro"/>
</dbReference>
<dbReference type="PANTHER" id="PTHR34220">
    <property type="entry name" value="SENSOR HISTIDINE KINASE YPDA"/>
    <property type="match status" value="1"/>
</dbReference>
<name>A0A9X4QML0_9BACL</name>
<dbReference type="AlphaFoldDB" id="A0A9X4QML0"/>
<dbReference type="InterPro" id="IPR003660">
    <property type="entry name" value="HAMP_dom"/>
</dbReference>
<dbReference type="SUPFAM" id="SSF158472">
    <property type="entry name" value="HAMP domain-like"/>
    <property type="match status" value="1"/>
</dbReference>
<dbReference type="PANTHER" id="PTHR34220:SF7">
    <property type="entry name" value="SENSOR HISTIDINE KINASE YPDA"/>
    <property type="match status" value="1"/>
</dbReference>
<dbReference type="Pfam" id="PF00672">
    <property type="entry name" value="HAMP"/>
    <property type="match status" value="1"/>
</dbReference>
<feature type="domain" description="HAMP" evidence="8">
    <location>
        <begin position="101"/>
        <end position="153"/>
    </location>
</feature>
<protein>
    <submittedName>
        <fullName evidence="9">Sensor histidine kinase</fullName>
    </submittedName>
</protein>
<dbReference type="InterPro" id="IPR010559">
    <property type="entry name" value="Sig_transdc_His_kin_internal"/>
</dbReference>
<dbReference type="EMBL" id="JAPDHZ010000002">
    <property type="protein sequence ID" value="MDG0791347.1"/>
    <property type="molecule type" value="Genomic_DNA"/>
</dbReference>
<evidence type="ECO:0000313" key="9">
    <source>
        <dbReference type="EMBL" id="MDG0791347.1"/>
    </source>
</evidence>
<evidence type="ECO:0000256" key="4">
    <source>
        <dbReference type="ARBA" id="ARBA00022679"/>
    </source>
</evidence>
<keyword evidence="5 7" id="KW-0472">Membrane</keyword>
<dbReference type="InterPro" id="IPR036890">
    <property type="entry name" value="HATPase_C_sf"/>
</dbReference>